<dbReference type="GO" id="GO:0003700">
    <property type="term" value="F:DNA-binding transcription factor activity"/>
    <property type="evidence" value="ECO:0007669"/>
    <property type="project" value="TreeGrafter"/>
</dbReference>
<evidence type="ECO:0000313" key="7">
    <source>
        <dbReference type="Proteomes" id="UP001055185"/>
    </source>
</evidence>
<evidence type="ECO:0000256" key="3">
    <source>
        <dbReference type="ARBA" id="ARBA00023125"/>
    </source>
</evidence>
<dbReference type="SUPFAM" id="SSF53822">
    <property type="entry name" value="Periplasmic binding protein-like I"/>
    <property type="match status" value="1"/>
</dbReference>
<dbReference type="InterPro" id="IPR028082">
    <property type="entry name" value="Peripla_BP_I"/>
</dbReference>
<dbReference type="PROSITE" id="PS50932">
    <property type="entry name" value="HTH_LACI_2"/>
    <property type="match status" value="1"/>
</dbReference>
<dbReference type="PANTHER" id="PTHR30146">
    <property type="entry name" value="LACI-RELATED TRANSCRIPTIONAL REPRESSOR"/>
    <property type="match status" value="1"/>
</dbReference>
<dbReference type="InterPro" id="IPR000843">
    <property type="entry name" value="HTH_LacI"/>
</dbReference>
<keyword evidence="4" id="KW-0804">Transcription</keyword>
<protein>
    <submittedName>
        <fullName evidence="6">LacI family transcriptional regulator</fullName>
    </submittedName>
</protein>
<dbReference type="Gene3D" id="1.10.260.40">
    <property type="entry name" value="lambda repressor-like DNA-binding domains"/>
    <property type="match status" value="1"/>
</dbReference>
<dbReference type="AlphaFoldDB" id="A0AA37IWX9"/>
<dbReference type="InterPro" id="IPR010982">
    <property type="entry name" value="Lambda_DNA-bd_dom_sf"/>
</dbReference>
<dbReference type="SUPFAM" id="SSF47413">
    <property type="entry name" value="lambda repressor-like DNA-binding domains"/>
    <property type="match status" value="1"/>
</dbReference>
<dbReference type="Pfam" id="PF13377">
    <property type="entry name" value="Peripla_BP_3"/>
    <property type="match status" value="1"/>
</dbReference>
<accession>A0AA37IWX9</accession>
<dbReference type="CDD" id="cd01392">
    <property type="entry name" value="HTH_LacI"/>
    <property type="match status" value="1"/>
</dbReference>
<keyword evidence="2" id="KW-0805">Transcription regulation</keyword>
<comment type="caution">
    <text evidence="6">The sequence shown here is derived from an EMBL/GenBank/DDBJ whole genome shotgun (WGS) entry which is preliminary data.</text>
</comment>
<dbReference type="EMBL" id="BQKV01000021">
    <property type="protein sequence ID" value="GJN63909.1"/>
    <property type="molecule type" value="Genomic_DNA"/>
</dbReference>
<reference evidence="6" key="1">
    <citation type="journal article" date="2022" name="Int. J. Syst. Evol. Microbiol.">
        <title>Genome-based, phenotypic and chemotaxonomic classification of Faecalibacterium strains: proposal of three novel species Faecalibacterium duncaniae sp. nov., Faecalibacterium hattorii sp. nov. and Faecalibacterium gallinarum sp. nov. .</title>
        <authorList>
            <person name="Sakamoto M."/>
            <person name="Sakurai N."/>
            <person name="Tanno H."/>
            <person name="Iino T."/>
            <person name="Ohkuma M."/>
            <person name="Endo A."/>
        </authorList>
    </citation>
    <scope>NUCLEOTIDE SEQUENCE</scope>
    <source>
        <strain evidence="6">JCM 17207</strain>
    </source>
</reference>
<keyword evidence="7" id="KW-1185">Reference proteome</keyword>
<keyword evidence="1" id="KW-0678">Repressor</keyword>
<evidence type="ECO:0000256" key="1">
    <source>
        <dbReference type="ARBA" id="ARBA00022491"/>
    </source>
</evidence>
<dbReference type="Proteomes" id="UP001055185">
    <property type="component" value="Unassembled WGS sequence"/>
</dbReference>
<dbReference type="GO" id="GO:0000976">
    <property type="term" value="F:transcription cis-regulatory region binding"/>
    <property type="evidence" value="ECO:0007669"/>
    <property type="project" value="TreeGrafter"/>
</dbReference>
<dbReference type="Pfam" id="PF00356">
    <property type="entry name" value="LacI"/>
    <property type="match status" value="1"/>
</dbReference>
<dbReference type="RefSeq" id="WP_238316159.1">
    <property type="nucleotide sequence ID" value="NZ_BQKV01000021.1"/>
</dbReference>
<dbReference type="SMART" id="SM00354">
    <property type="entry name" value="HTH_LACI"/>
    <property type="match status" value="1"/>
</dbReference>
<evidence type="ECO:0000256" key="2">
    <source>
        <dbReference type="ARBA" id="ARBA00023015"/>
    </source>
</evidence>
<dbReference type="InterPro" id="IPR046335">
    <property type="entry name" value="LacI/GalR-like_sensor"/>
</dbReference>
<gene>
    <name evidence="6" type="ORF">JCM17207_05340</name>
</gene>
<evidence type="ECO:0000259" key="5">
    <source>
        <dbReference type="PROSITE" id="PS50932"/>
    </source>
</evidence>
<evidence type="ECO:0000256" key="4">
    <source>
        <dbReference type="ARBA" id="ARBA00023163"/>
    </source>
</evidence>
<evidence type="ECO:0000313" key="6">
    <source>
        <dbReference type="EMBL" id="GJN63909.1"/>
    </source>
</evidence>
<name>A0AA37IWX9_9FIRM</name>
<proteinExistence type="predicted"/>
<dbReference type="Gene3D" id="3.40.50.2300">
    <property type="match status" value="2"/>
</dbReference>
<keyword evidence="3" id="KW-0238">DNA-binding</keyword>
<feature type="domain" description="HTH lacI-type" evidence="5">
    <location>
        <begin position="5"/>
        <end position="49"/>
    </location>
</feature>
<dbReference type="PANTHER" id="PTHR30146:SF148">
    <property type="entry name" value="HTH-TYPE TRANSCRIPTIONAL REPRESSOR PURR-RELATED"/>
    <property type="match status" value="1"/>
</dbReference>
<sequence>MAGKVTIQDIANELQLSRNTVAKAINNTGTLADATREKILRKAAEMGYKQFAYLPLFQEEPKEPPHPDGKREIAMLTTCFLSNSHFSSMMLDRFQSEIHHLHYCLTIHRISPAELTARSLPASFDKERTAGIICFEVFDYDYAQMLCGQGIPLLFVDTPVTTLKPQLKADRLYMDNRVEIQNFVQMMVQRGKKRIAYVGDIWHCQSFYERYIAYKEAMEWLGLGDNLKYSILESAKEGEYDRMVKRKLHSFDKLPEVIVCSNDFSAMDVTRALRSMGHSVPEDVWLCGFDDSQEASFMTPKLTSIHIHGQIMGFTAADLLMTRIKEPSLNYRTVYTETNLILRESTGDHEAKV</sequence>
<organism evidence="6 7">
    <name type="scientific">Faecalibacterium gallinarum</name>
    <dbReference type="NCBI Taxonomy" id="2903556"/>
    <lineage>
        <taxon>Bacteria</taxon>
        <taxon>Bacillati</taxon>
        <taxon>Bacillota</taxon>
        <taxon>Clostridia</taxon>
        <taxon>Eubacteriales</taxon>
        <taxon>Oscillospiraceae</taxon>
        <taxon>Faecalibacterium</taxon>
    </lineage>
</organism>